<dbReference type="InterPro" id="IPR015947">
    <property type="entry name" value="PUA-like_sf"/>
</dbReference>
<reference evidence="2" key="1">
    <citation type="submission" date="2023-08" db="EMBL/GenBank/DDBJ databases">
        <authorList>
            <person name="Chen Y."/>
            <person name="Shah S."/>
            <person name="Dougan E. K."/>
            <person name="Thang M."/>
            <person name="Chan C."/>
        </authorList>
    </citation>
    <scope>NUCLEOTIDE SEQUENCE</scope>
</reference>
<dbReference type="Proteomes" id="UP001178507">
    <property type="component" value="Unassembled WGS sequence"/>
</dbReference>
<gene>
    <name evidence="2" type="ORF">EVOR1521_LOCUS15054</name>
</gene>
<evidence type="ECO:0000256" key="1">
    <source>
        <dbReference type="SAM" id="MobiDB-lite"/>
    </source>
</evidence>
<sequence>MTASGEVAFATSALPEAGPEPVVAEHVGPSLRDPVLLFDLPWLQCILDGRKTLELRGFRVKNGPSGRVWLGVEDRIHAAARVEAAGPLTLEEYLRQAPQHLHPSKTLPFKTTWGLMLTNVQKLSEPLWFHRPPSSARQFSYRPPPEDGNCSSKKKRRVLPLEAEHFAPAIEEPAE</sequence>
<protein>
    <submittedName>
        <fullName evidence="2">Uncharacterized protein</fullName>
    </submittedName>
</protein>
<comment type="caution">
    <text evidence="2">The sequence shown here is derived from an EMBL/GenBank/DDBJ whole genome shotgun (WGS) entry which is preliminary data.</text>
</comment>
<accession>A0AA36MZS3</accession>
<proteinExistence type="predicted"/>
<dbReference type="SUPFAM" id="SSF88697">
    <property type="entry name" value="PUA domain-like"/>
    <property type="match status" value="1"/>
</dbReference>
<name>A0AA36MZS3_9DINO</name>
<evidence type="ECO:0000313" key="3">
    <source>
        <dbReference type="Proteomes" id="UP001178507"/>
    </source>
</evidence>
<dbReference type="EMBL" id="CAUJNA010001875">
    <property type="protein sequence ID" value="CAJ1389436.1"/>
    <property type="molecule type" value="Genomic_DNA"/>
</dbReference>
<evidence type="ECO:0000313" key="2">
    <source>
        <dbReference type="EMBL" id="CAJ1389436.1"/>
    </source>
</evidence>
<feature type="region of interest" description="Disordered" evidence="1">
    <location>
        <begin position="134"/>
        <end position="156"/>
    </location>
</feature>
<organism evidence="2 3">
    <name type="scientific">Effrenium voratum</name>
    <dbReference type="NCBI Taxonomy" id="2562239"/>
    <lineage>
        <taxon>Eukaryota</taxon>
        <taxon>Sar</taxon>
        <taxon>Alveolata</taxon>
        <taxon>Dinophyceae</taxon>
        <taxon>Suessiales</taxon>
        <taxon>Symbiodiniaceae</taxon>
        <taxon>Effrenium</taxon>
    </lineage>
</organism>
<keyword evidence="3" id="KW-1185">Reference proteome</keyword>
<dbReference type="Gene3D" id="2.30.130.30">
    <property type="entry name" value="Hypothetical protein"/>
    <property type="match status" value="1"/>
</dbReference>
<dbReference type="AlphaFoldDB" id="A0AA36MZS3"/>